<feature type="transmembrane region" description="Helical" evidence="1">
    <location>
        <begin position="21"/>
        <end position="41"/>
    </location>
</feature>
<sequence>MMFLSNVSLASVVKAQVKFKLQAFIGSFLSLIFIQVLALLLTSSTGTSGTSFNGTEITFNIFTLDGVFVFVAIWAVFVGNLITTKAYRYDDFSFVSTRLSSNIANIIVLMIVSIIAAVTTFLSTYLLRLYQVVFSKVEFIKSPGILNEPGETVMTLLLLFILIWMLTSFGYLLGALVQKHKGFIILLPLLFVGLVITSLGQNIIQYFFIVNGDLWSFMLKVLGVTVIFFIISLVAANRWEVRA</sequence>
<evidence type="ECO:0000313" key="3">
    <source>
        <dbReference type="Proteomes" id="UP000640786"/>
    </source>
</evidence>
<keyword evidence="1" id="KW-1133">Transmembrane helix</keyword>
<gene>
    <name evidence="2" type="ORF">H9650_19515</name>
</gene>
<protein>
    <recommendedName>
        <fullName evidence="4">ABC transporter permease</fullName>
    </recommendedName>
</protein>
<accession>A0ABR8REQ3</accession>
<evidence type="ECO:0000313" key="2">
    <source>
        <dbReference type="EMBL" id="MBD7946294.1"/>
    </source>
</evidence>
<comment type="caution">
    <text evidence="2">The sequence shown here is derived from an EMBL/GenBank/DDBJ whole genome shotgun (WGS) entry which is preliminary data.</text>
</comment>
<evidence type="ECO:0008006" key="4">
    <source>
        <dbReference type="Google" id="ProtNLM"/>
    </source>
</evidence>
<feature type="transmembrane region" description="Helical" evidence="1">
    <location>
        <begin position="153"/>
        <end position="176"/>
    </location>
</feature>
<keyword evidence="3" id="KW-1185">Reference proteome</keyword>
<evidence type="ECO:0000256" key="1">
    <source>
        <dbReference type="SAM" id="Phobius"/>
    </source>
</evidence>
<organism evidence="2 3">
    <name type="scientific">Psychrobacillus faecigallinarum</name>
    <dbReference type="NCBI Taxonomy" id="2762235"/>
    <lineage>
        <taxon>Bacteria</taxon>
        <taxon>Bacillati</taxon>
        <taxon>Bacillota</taxon>
        <taxon>Bacilli</taxon>
        <taxon>Bacillales</taxon>
        <taxon>Bacillaceae</taxon>
        <taxon>Psychrobacillus</taxon>
    </lineage>
</organism>
<feature type="transmembrane region" description="Helical" evidence="1">
    <location>
        <begin position="183"/>
        <end position="208"/>
    </location>
</feature>
<dbReference type="EMBL" id="JACSQO010000016">
    <property type="protein sequence ID" value="MBD7946294.1"/>
    <property type="molecule type" value="Genomic_DNA"/>
</dbReference>
<name>A0ABR8REQ3_9BACI</name>
<keyword evidence="1" id="KW-0812">Transmembrane</keyword>
<reference evidence="2 3" key="1">
    <citation type="submission" date="2020-08" db="EMBL/GenBank/DDBJ databases">
        <title>A Genomic Blueprint of the Chicken Gut Microbiome.</title>
        <authorList>
            <person name="Gilroy R."/>
            <person name="Ravi A."/>
            <person name="Getino M."/>
            <person name="Pursley I."/>
            <person name="Horton D.L."/>
            <person name="Alikhan N.-F."/>
            <person name="Baker D."/>
            <person name="Gharbi K."/>
            <person name="Hall N."/>
            <person name="Watson M."/>
            <person name="Adriaenssens E.M."/>
            <person name="Foster-Nyarko E."/>
            <person name="Jarju S."/>
            <person name="Secka A."/>
            <person name="Antonio M."/>
            <person name="Oren A."/>
            <person name="Chaudhuri R."/>
            <person name="La Ragione R.M."/>
            <person name="Hildebrand F."/>
            <person name="Pallen M.J."/>
        </authorList>
    </citation>
    <scope>NUCLEOTIDE SEQUENCE [LARGE SCALE GENOMIC DNA]</scope>
    <source>
        <strain evidence="2 3">Sa2BUA9</strain>
    </source>
</reference>
<dbReference type="RefSeq" id="WP_151112510.1">
    <property type="nucleotide sequence ID" value="NZ_JACSQO010000016.1"/>
</dbReference>
<feature type="transmembrane region" description="Helical" evidence="1">
    <location>
        <begin position="103"/>
        <end position="127"/>
    </location>
</feature>
<dbReference type="Proteomes" id="UP000640786">
    <property type="component" value="Unassembled WGS sequence"/>
</dbReference>
<keyword evidence="1" id="KW-0472">Membrane</keyword>
<proteinExistence type="predicted"/>
<feature type="transmembrane region" description="Helical" evidence="1">
    <location>
        <begin position="61"/>
        <end position="82"/>
    </location>
</feature>
<feature type="transmembrane region" description="Helical" evidence="1">
    <location>
        <begin position="214"/>
        <end position="236"/>
    </location>
</feature>